<feature type="transmembrane region" description="Helical" evidence="1">
    <location>
        <begin position="83"/>
        <end position="105"/>
    </location>
</feature>
<proteinExistence type="predicted"/>
<name>A0A516IT23_9SPHN</name>
<dbReference type="RefSeq" id="WP_147494423.1">
    <property type="nucleotide sequence ID" value="NZ_CP041659.1"/>
</dbReference>
<protein>
    <submittedName>
        <fullName evidence="2">DUF1761 domain-containing protein</fullName>
    </submittedName>
</protein>
<reference evidence="2 3" key="1">
    <citation type="submission" date="2019-07" db="EMBL/GenBank/DDBJ databases">
        <title>Sphingomonas AE3 Genome sequencing and assembly.</title>
        <authorList>
            <person name="Kim H."/>
        </authorList>
    </citation>
    <scope>NUCLEOTIDE SEQUENCE [LARGE SCALE GENOMIC DNA]</scope>
    <source>
        <strain evidence="2 3">AE3</strain>
    </source>
</reference>
<evidence type="ECO:0000313" key="3">
    <source>
        <dbReference type="Proteomes" id="UP000321857"/>
    </source>
</evidence>
<feature type="transmembrane region" description="Helical" evidence="1">
    <location>
        <begin position="55"/>
        <end position="77"/>
    </location>
</feature>
<gene>
    <name evidence="2" type="ORF">FMM02_08405</name>
</gene>
<dbReference type="Pfam" id="PF08570">
    <property type="entry name" value="DUF1761"/>
    <property type="match status" value="1"/>
</dbReference>
<dbReference type="Proteomes" id="UP000321857">
    <property type="component" value="Chromosome"/>
</dbReference>
<dbReference type="AlphaFoldDB" id="A0A516IT23"/>
<dbReference type="InterPro" id="IPR013879">
    <property type="entry name" value="DUF1761"/>
</dbReference>
<dbReference type="OrthoDB" id="7191819at2"/>
<dbReference type="KEGG" id="sxa:FMM02_08405"/>
<keyword evidence="1" id="KW-0812">Transmembrane</keyword>
<evidence type="ECO:0000313" key="2">
    <source>
        <dbReference type="EMBL" id="QDP19974.1"/>
    </source>
</evidence>
<feature type="transmembrane region" description="Helical" evidence="1">
    <location>
        <begin position="6"/>
        <end position="29"/>
    </location>
</feature>
<organism evidence="2 3">
    <name type="scientific">Sphingomonas xanthus</name>
    <dbReference type="NCBI Taxonomy" id="2594473"/>
    <lineage>
        <taxon>Bacteria</taxon>
        <taxon>Pseudomonadati</taxon>
        <taxon>Pseudomonadota</taxon>
        <taxon>Alphaproteobacteria</taxon>
        <taxon>Sphingomonadales</taxon>
        <taxon>Sphingomonadaceae</taxon>
        <taxon>Sphingomonas</taxon>
    </lineage>
</organism>
<evidence type="ECO:0000256" key="1">
    <source>
        <dbReference type="SAM" id="Phobius"/>
    </source>
</evidence>
<keyword evidence="1" id="KW-1133">Transmembrane helix</keyword>
<sequence length="135" mass="14718">MEFGDLNWAAVLVAAVAIYAIGFIIYGLLMKPDKWMRLARITEEDMTRVGKSRMIYGPLMPLVTAIFMALLFHWAGVSSWQMGLHWGAAIAVASALPALWYGWVYGVGPAGKEMLDSVHLLLGHVAAGAILGGWQ</sequence>
<dbReference type="EMBL" id="CP041659">
    <property type="protein sequence ID" value="QDP19974.1"/>
    <property type="molecule type" value="Genomic_DNA"/>
</dbReference>
<keyword evidence="3" id="KW-1185">Reference proteome</keyword>
<accession>A0A516IT23</accession>
<keyword evidence="1" id="KW-0472">Membrane</keyword>
<feature type="transmembrane region" description="Helical" evidence="1">
    <location>
        <begin position="117"/>
        <end position="134"/>
    </location>
</feature>